<proteinExistence type="predicted"/>
<evidence type="ECO:0000256" key="1">
    <source>
        <dbReference type="SAM" id="Phobius"/>
    </source>
</evidence>
<dbReference type="Proteomes" id="UP000321089">
    <property type="component" value="Unassembled WGS sequence"/>
</dbReference>
<evidence type="ECO:0000313" key="2">
    <source>
        <dbReference type="EMBL" id="GEQ23315.1"/>
    </source>
</evidence>
<keyword evidence="1" id="KW-0472">Membrane</keyword>
<dbReference type="AlphaFoldDB" id="A0A512TSU7"/>
<reference evidence="2 3" key="1">
    <citation type="submission" date="2019-07" db="EMBL/GenBank/DDBJ databases">
        <title>Whole genome shotgun sequence of Clostridium butyricum NBRC 3858.</title>
        <authorList>
            <person name="Hosoyama A."/>
            <person name="Uohara A."/>
            <person name="Ohji S."/>
            <person name="Ichikawa N."/>
        </authorList>
    </citation>
    <scope>NUCLEOTIDE SEQUENCE [LARGE SCALE GENOMIC DNA]</scope>
    <source>
        <strain evidence="2 3">NBRC 3858</strain>
    </source>
</reference>
<feature type="transmembrane region" description="Helical" evidence="1">
    <location>
        <begin position="103"/>
        <end position="125"/>
    </location>
</feature>
<dbReference type="Pfam" id="PF12730">
    <property type="entry name" value="ABC2_membrane_4"/>
    <property type="match status" value="1"/>
</dbReference>
<feature type="transmembrane region" description="Helical" evidence="1">
    <location>
        <begin position="16"/>
        <end position="37"/>
    </location>
</feature>
<feature type="transmembrane region" description="Helical" evidence="1">
    <location>
        <begin position="173"/>
        <end position="196"/>
    </location>
</feature>
<comment type="caution">
    <text evidence="2">The sequence shown here is derived from an EMBL/GenBank/DDBJ whole genome shotgun (WGS) entry which is preliminary data.</text>
</comment>
<evidence type="ECO:0000313" key="3">
    <source>
        <dbReference type="Proteomes" id="UP000321089"/>
    </source>
</evidence>
<keyword evidence="1" id="KW-1133">Transmembrane helix</keyword>
<dbReference type="EMBL" id="BKBC01000097">
    <property type="protein sequence ID" value="GEQ23315.1"/>
    <property type="molecule type" value="Genomic_DNA"/>
</dbReference>
<accession>A0A512TSU7</accession>
<feature type="transmembrane region" description="Helical" evidence="1">
    <location>
        <begin position="57"/>
        <end position="76"/>
    </location>
</feature>
<gene>
    <name evidence="2" type="ORF">CBU02nite_38210</name>
</gene>
<keyword evidence="1" id="KW-0812">Transmembrane</keyword>
<feature type="transmembrane region" description="Helical" evidence="1">
    <location>
        <begin position="137"/>
        <end position="161"/>
    </location>
</feature>
<protein>
    <submittedName>
        <fullName evidence="2">ABC transporter permease</fullName>
    </submittedName>
</protein>
<name>A0A512TSU7_CLOBU</name>
<dbReference type="RefSeq" id="WP_146869321.1">
    <property type="nucleotide sequence ID" value="NZ_BKBC01000097.1"/>
</dbReference>
<sequence length="244" mass="27395">MKNILYAEFMKLKRSYIIPAVLVSAVFIPIVIFINLKQPKEILNQDFYMNTLLNIDMFQIAVFNNIMTALVSGYIFSREYTDKSANVTYSYGYSRFKIDAGKFIVSVILIIVEQIINLAVISLLFIFKGYTIPGDVLILQCKVVAISSIISIVMMSVPALIGIWSKNIIAPVIYGAIQAVFSILIGSLGGIYVQIFPMSLPVVPIYYYFVKDPIDYVALIISISLIVIFSISAFMVYIKKSDIN</sequence>
<organism evidence="2 3">
    <name type="scientific">Clostridium butyricum</name>
    <dbReference type="NCBI Taxonomy" id="1492"/>
    <lineage>
        <taxon>Bacteria</taxon>
        <taxon>Bacillati</taxon>
        <taxon>Bacillota</taxon>
        <taxon>Clostridia</taxon>
        <taxon>Eubacteriales</taxon>
        <taxon>Clostridiaceae</taxon>
        <taxon>Clostridium</taxon>
    </lineage>
</organism>
<feature type="transmembrane region" description="Helical" evidence="1">
    <location>
        <begin position="216"/>
        <end position="238"/>
    </location>
</feature>